<gene>
    <name evidence="1" type="ORF">JF625_03215</name>
</gene>
<dbReference type="PROSITE" id="PS51318">
    <property type="entry name" value="TAT"/>
    <property type="match status" value="1"/>
</dbReference>
<dbReference type="AlphaFoldDB" id="A0A952FJ82"/>
<sequence>MTPLRLTRRHALEVGTGVAGPAGAGLARPARAAETQLRMAFRAPDGIASSFIPFMTSKIAPLPPKGSGEAAAATGCG</sequence>
<comment type="caution">
    <text evidence="1">The sequence shown here is derived from an EMBL/GenBank/DDBJ whole genome shotgun (WGS) entry which is preliminary data.</text>
</comment>
<evidence type="ECO:0000313" key="1">
    <source>
        <dbReference type="EMBL" id="MBW8724155.1"/>
    </source>
</evidence>
<dbReference type="EMBL" id="JAEKLZ010000080">
    <property type="protein sequence ID" value="MBW8724155.1"/>
    <property type="molecule type" value="Genomic_DNA"/>
</dbReference>
<name>A0A952FJ82_9PROT</name>
<reference evidence="1" key="1">
    <citation type="submission" date="2020-06" db="EMBL/GenBank/DDBJ databases">
        <title>Stable isotope informed genome-resolved metagenomics uncovers potential trophic interactions in rhizosphere soil.</title>
        <authorList>
            <person name="Starr E.P."/>
            <person name="Shi S."/>
            <person name="Blazewicz S.J."/>
            <person name="Koch B.J."/>
            <person name="Probst A.J."/>
            <person name="Hungate B.A."/>
            <person name="Pett-Ridge J."/>
            <person name="Firestone M.K."/>
            <person name="Banfield J.F."/>
        </authorList>
    </citation>
    <scope>NUCLEOTIDE SEQUENCE</scope>
    <source>
        <strain evidence="1">YM_69_17</strain>
    </source>
</reference>
<proteinExistence type="predicted"/>
<dbReference type="InterPro" id="IPR006311">
    <property type="entry name" value="TAT_signal"/>
</dbReference>
<organism evidence="1 2">
    <name type="scientific">Inquilinus limosus</name>
    <dbReference type="NCBI Taxonomy" id="171674"/>
    <lineage>
        <taxon>Bacteria</taxon>
        <taxon>Pseudomonadati</taxon>
        <taxon>Pseudomonadota</taxon>
        <taxon>Alphaproteobacteria</taxon>
        <taxon>Rhodospirillales</taxon>
        <taxon>Rhodospirillaceae</taxon>
        <taxon>Inquilinus</taxon>
    </lineage>
</organism>
<evidence type="ECO:0000313" key="2">
    <source>
        <dbReference type="Proteomes" id="UP000700706"/>
    </source>
</evidence>
<accession>A0A952FJ82</accession>
<protein>
    <submittedName>
        <fullName evidence="1">Uncharacterized protein</fullName>
    </submittedName>
</protein>
<dbReference type="Proteomes" id="UP000700706">
    <property type="component" value="Unassembled WGS sequence"/>
</dbReference>